<evidence type="ECO:0000256" key="2">
    <source>
        <dbReference type="SAM" id="MobiDB-lite"/>
    </source>
</evidence>
<evidence type="ECO:0000313" key="4">
    <source>
        <dbReference type="EMBL" id="MBK6008683.1"/>
    </source>
</evidence>
<dbReference type="PANTHER" id="PTHR22674">
    <property type="entry name" value="NTPASE, KAP FAMILY P-LOOP DOMAIN-CONTAINING 1"/>
    <property type="match status" value="1"/>
</dbReference>
<dbReference type="AlphaFoldDB" id="A0A934TWE7"/>
<dbReference type="EMBL" id="JAEPWM010000011">
    <property type="protein sequence ID" value="MBK6008683.1"/>
    <property type="molecule type" value="Genomic_DNA"/>
</dbReference>
<dbReference type="Pfam" id="PF07693">
    <property type="entry name" value="KAP_NTPase"/>
    <property type="match status" value="1"/>
</dbReference>
<dbReference type="RefSeq" id="WP_201176415.1">
    <property type="nucleotide sequence ID" value="NZ_JAEPWM010000011.1"/>
</dbReference>
<organism evidence="4 5">
    <name type="scientific">Ramlibacter ginsenosidimutans</name>
    <dbReference type="NCBI Taxonomy" id="502333"/>
    <lineage>
        <taxon>Bacteria</taxon>
        <taxon>Pseudomonadati</taxon>
        <taxon>Pseudomonadota</taxon>
        <taxon>Betaproteobacteria</taxon>
        <taxon>Burkholderiales</taxon>
        <taxon>Comamonadaceae</taxon>
        <taxon>Ramlibacter</taxon>
    </lineage>
</organism>
<proteinExistence type="predicted"/>
<dbReference type="InterPro" id="IPR011646">
    <property type="entry name" value="KAP_P-loop"/>
</dbReference>
<dbReference type="InterPro" id="IPR052754">
    <property type="entry name" value="NTPase_KAP_P-loop"/>
</dbReference>
<protein>
    <recommendedName>
        <fullName evidence="3">KAP NTPase domain-containing protein</fullName>
    </recommendedName>
</protein>
<feature type="compositionally biased region" description="Basic and acidic residues" evidence="2">
    <location>
        <begin position="23"/>
        <end position="36"/>
    </location>
</feature>
<dbReference type="PANTHER" id="PTHR22674:SF6">
    <property type="entry name" value="NTPASE KAP FAMILY P-LOOP DOMAIN-CONTAINING PROTEIN 1"/>
    <property type="match status" value="1"/>
</dbReference>
<feature type="coiled-coil region" evidence="1">
    <location>
        <begin position="224"/>
        <end position="261"/>
    </location>
</feature>
<keyword evidence="1" id="KW-0175">Coiled coil</keyword>
<evidence type="ECO:0000259" key="3">
    <source>
        <dbReference type="Pfam" id="PF07693"/>
    </source>
</evidence>
<reference evidence="4" key="1">
    <citation type="journal article" date="2012" name="J. Microbiol. Biotechnol.">
        <title>Ramlibacter ginsenosidimutans sp. nov., with ginsenoside-converting activity.</title>
        <authorList>
            <person name="Wang L."/>
            <person name="An D.S."/>
            <person name="Kim S.G."/>
            <person name="Jin F.X."/>
            <person name="Kim S.C."/>
            <person name="Lee S.T."/>
            <person name="Im W.T."/>
        </authorList>
    </citation>
    <scope>NUCLEOTIDE SEQUENCE</scope>
    <source>
        <strain evidence="4">KACC 17527</strain>
    </source>
</reference>
<sequence length="321" mass="35458">MSTAKKIGKHAADQPTAFDDDYAERLYTDSIARTEAEELGPPAPPLTSRTEGPPGLDPAQAYPFPTQGDSEEDYDHAADGQINIAVAHNDDPWTSDLDDKLGVTQEAHALARLAVSRSFKPPIAVGVFGDWGSGKSYFMRLVHEHADQLTSPGRDRRDSAQYLEHIVQVRFNAWHYAETNLWASLIDHLFSELNAWLQRRNSTSAAEGVMDALSTARTLTLQSLNALVRQRQQQQSAAERLAAAQSELESAKAAAAASSKTHLQVLRAVLAGEQREDLSWLNDAVPSSAPLRRPASRTSRRTQPIWSMFHARLERRQVSSN</sequence>
<feature type="domain" description="KAP NTPase" evidence="3">
    <location>
        <begin position="106"/>
        <end position="200"/>
    </location>
</feature>
<reference evidence="4" key="2">
    <citation type="submission" date="2021-01" db="EMBL/GenBank/DDBJ databases">
        <authorList>
            <person name="Kang M."/>
        </authorList>
    </citation>
    <scope>NUCLEOTIDE SEQUENCE</scope>
    <source>
        <strain evidence="4">KACC 17527</strain>
    </source>
</reference>
<keyword evidence="5" id="KW-1185">Reference proteome</keyword>
<accession>A0A934TWE7</accession>
<evidence type="ECO:0000256" key="1">
    <source>
        <dbReference type="SAM" id="Coils"/>
    </source>
</evidence>
<name>A0A934TWE7_9BURK</name>
<feature type="region of interest" description="Disordered" evidence="2">
    <location>
        <begin position="1"/>
        <end position="74"/>
    </location>
</feature>
<evidence type="ECO:0000313" key="5">
    <source>
        <dbReference type="Proteomes" id="UP000630528"/>
    </source>
</evidence>
<comment type="caution">
    <text evidence="4">The sequence shown here is derived from an EMBL/GenBank/DDBJ whole genome shotgun (WGS) entry which is preliminary data.</text>
</comment>
<gene>
    <name evidence="4" type="ORF">JJB11_21490</name>
</gene>
<dbReference type="Proteomes" id="UP000630528">
    <property type="component" value="Unassembled WGS sequence"/>
</dbReference>